<organism evidence="1 2">
    <name type="scientific">Mollisia scopiformis</name>
    <name type="common">Conifer needle endophyte fungus</name>
    <name type="synonym">Phialocephala scopiformis</name>
    <dbReference type="NCBI Taxonomy" id="149040"/>
    <lineage>
        <taxon>Eukaryota</taxon>
        <taxon>Fungi</taxon>
        <taxon>Dikarya</taxon>
        <taxon>Ascomycota</taxon>
        <taxon>Pezizomycotina</taxon>
        <taxon>Leotiomycetes</taxon>
        <taxon>Helotiales</taxon>
        <taxon>Mollisiaceae</taxon>
        <taxon>Mollisia</taxon>
    </lineage>
</organism>
<proteinExistence type="predicted"/>
<reference evidence="1 2" key="1">
    <citation type="submission" date="2015-10" db="EMBL/GenBank/DDBJ databases">
        <title>Full genome of DAOMC 229536 Phialocephala scopiformis, a fungal endophyte of spruce producing the potent anti-insectan compound rugulosin.</title>
        <authorList>
            <consortium name="DOE Joint Genome Institute"/>
            <person name="Walker A.K."/>
            <person name="Frasz S.L."/>
            <person name="Seifert K.A."/>
            <person name="Miller J.D."/>
            <person name="Mondo S.J."/>
            <person name="Labutti K."/>
            <person name="Lipzen A."/>
            <person name="Dockter R."/>
            <person name="Kennedy M."/>
            <person name="Grigoriev I.V."/>
            <person name="Spatafora J.W."/>
        </authorList>
    </citation>
    <scope>NUCLEOTIDE SEQUENCE [LARGE SCALE GENOMIC DNA]</scope>
    <source>
        <strain evidence="1 2">CBS 120377</strain>
    </source>
</reference>
<dbReference type="RefSeq" id="XP_018066007.1">
    <property type="nucleotide sequence ID" value="XM_018215788.1"/>
</dbReference>
<dbReference type="KEGG" id="psco:LY89DRAFT_688834"/>
<dbReference type="Proteomes" id="UP000070700">
    <property type="component" value="Unassembled WGS sequence"/>
</dbReference>
<evidence type="ECO:0000313" key="1">
    <source>
        <dbReference type="EMBL" id="KUJ11652.1"/>
    </source>
</evidence>
<protein>
    <submittedName>
        <fullName evidence="1">Uncharacterized protein</fullName>
    </submittedName>
</protein>
<dbReference type="InParanoid" id="A0A194WVN8"/>
<dbReference type="AlphaFoldDB" id="A0A194WVN8"/>
<dbReference type="GeneID" id="28825514"/>
<gene>
    <name evidence="1" type="ORF">LY89DRAFT_688834</name>
</gene>
<dbReference type="EMBL" id="KQ947426">
    <property type="protein sequence ID" value="KUJ11652.1"/>
    <property type="molecule type" value="Genomic_DNA"/>
</dbReference>
<keyword evidence="2" id="KW-1185">Reference proteome</keyword>
<name>A0A194WVN8_MOLSC</name>
<accession>A0A194WVN8</accession>
<sequence>MMPPVAERVSRGPHTNFSSIQPQPIVLFSLFKIFQSLNNNTTRKLQDSIIHSILSTPFLRNLNQLHLLVIGPWNT</sequence>
<evidence type="ECO:0000313" key="2">
    <source>
        <dbReference type="Proteomes" id="UP000070700"/>
    </source>
</evidence>